<evidence type="ECO:0000256" key="1">
    <source>
        <dbReference type="SAM" id="MobiDB-lite"/>
    </source>
</evidence>
<feature type="compositionally biased region" description="Basic and acidic residues" evidence="1">
    <location>
        <begin position="256"/>
        <end position="274"/>
    </location>
</feature>
<feature type="compositionally biased region" description="Polar residues" evidence="1">
    <location>
        <begin position="34"/>
        <end position="43"/>
    </location>
</feature>
<dbReference type="Proteomes" id="UP001600064">
    <property type="component" value="Unassembled WGS sequence"/>
</dbReference>
<organism evidence="2 3">
    <name type="scientific">Remersonia thermophila</name>
    <dbReference type="NCBI Taxonomy" id="72144"/>
    <lineage>
        <taxon>Eukaryota</taxon>
        <taxon>Fungi</taxon>
        <taxon>Dikarya</taxon>
        <taxon>Ascomycota</taxon>
        <taxon>Pezizomycotina</taxon>
        <taxon>Sordariomycetes</taxon>
        <taxon>Sordariomycetidae</taxon>
        <taxon>Sordariales</taxon>
        <taxon>Sordariales incertae sedis</taxon>
        <taxon>Remersonia</taxon>
    </lineage>
</organism>
<dbReference type="GeneID" id="98123802"/>
<feature type="compositionally biased region" description="Basic and acidic residues" evidence="1">
    <location>
        <begin position="1"/>
        <end position="12"/>
    </location>
</feature>
<reference evidence="2 3" key="1">
    <citation type="journal article" date="2024" name="Commun. Biol.">
        <title>Comparative genomic analysis of thermophilic fungi reveals convergent evolutionary adaptations and gene losses.</title>
        <authorList>
            <person name="Steindorff A.S."/>
            <person name="Aguilar-Pontes M.V."/>
            <person name="Robinson A.J."/>
            <person name="Andreopoulos B."/>
            <person name="LaButti K."/>
            <person name="Kuo A."/>
            <person name="Mondo S."/>
            <person name="Riley R."/>
            <person name="Otillar R."/>
            <person name="Haridas S."/>
            <person name="Lipzen A."/>
            <person name="Grimwood J."/>
            <person name="Schmutz J."/>
            <person name="Clum A."/>
            <person name="Reid I.D."/>
            <person name="Moisan M.C."/>
            <person name="Butler G."/>
            <person name="Nguyen T.T.M."/>
            <person name="Dewar K."/>
            <person name="Conant G."/>
            <person name="Drula E."/>
            <person name="Henrissat B."/>
            <person name="Hansel C."/>
            <person name="Singer S."/>
            <person name="Hutchinson M.I."/>
            <person name="de Vries R.P."/>
            <person name="Natvig D.O."/>
            <person name="Powell A.J."/>
            <person name="Tsang A."/>
            <person name="Grigoriev I.V."/>
        </authorList>
    </citation>
    <scope>NUCLEOTIDE SEQUENCE [LARGE SCALE GENOMIC DNA]</scope>
    <source>
        <strain evidence="2 3">ATCC 22073</strain>
    </source>
</reference>
<accession>A0ABR4DCB8</accession>
<feature type="region of interest" description="Disordered" evidence="1">
    <location>
        <begin position="200"/>
        <end position="274"/>
    </location>
</feature>
<proteinExistence type="predicted"/>
<dbReference type="EMBL" id="JAZGUE010000003">
    <property type="protein sequence ID" value="KAL2267997.1"/>
    <property type="molecule type" value="Genomic_DNA"/>
</dbReference>
<keyword evidence="3" id="KW-1185">Reference proteome</keyword>
<sequence>MLRSDAAKDKNRAQVSCKTCNPPRGPTPDILLLSKSQPQSSAENPVAAEPDDVCIRTARASETFCRNSSRTLQNPLWEIFPRRLPQLPTYTYPRYPGYFDLVTKAQVHNCFRIFHHLHHLHSFTHEHTRNLAPQGRSTSIQFGPAQSHARNTSTMGFIERIQAKIELLRLEKRYTRSRHRRSTFVSNAIYVDGEYIYQSPNTTGSSASTSRSGSSLGFDVSSAAATRQQKKMNRWSSMPGFGSGSKPDGMGMPPIREQDWRNRVSFSDDRHDRY</sequence>
<protein>
    <submittedName>
        <fullName evidence="2">Uncharacterized protein</fullName>
    </submittedName>
</protein>
<dbReference type="RefSeq" id="XP_070866724.1">
    <property type="nucleotide sequence ID" value="XM_071009158.1"/>
</dbReference>
<feature type="region of interest" description="Disordered" evidence="1">
    <location>
        <begin position="1"/>
        <end position="48"/>
    </location>
</feature>
<evidence type="ECO:0000313" key="2">
    <source>
        <dbReference type="EMBL" id="KAL2267997.1"/>
    </source>
</evidence>
<gene>
    <name evidence="2" type="ORF">VTJ83DRAFT_2843</name>
</gene>
<evidence type="ECO:0000313" key="3">
    <source>
        <dbReference type="Proteomes" id="UP001600064"/>
    </source>
</evidence>
<feature type="compositionally biased region" description="Low complexity" evidence="1">
    <location>
        <begin position="202"/>
        <end position="217"/>
    </location>
</feature>
<name>A0ABR4DCB8_9PEZI</name>
<comment type="caution">
    <text evidence="2">The sequence shown here is derived from an EMBL/GenBank/DDBJ whole genome shotgun (WGS) entry which is preliminary data.</text>
</comment>